<accession>A0A3P7LF47</accession>
<name>A0A3P7LF47_STRVU</name>
<reference evidence="1 2" key="1">
    <citation type="submission" date="2018-11" db="EMBL/GenBank/DDBJ databases">
        <authorList>
            <consortium name="Pathogen Informatics"/>
        </authorList>
    </citation>
    <scope>NUCLEOTIDE SEQUENCE [LARGE SCALE GENOMIC DNA]</scope>
</reference>
<dbReference type="EMBL" id="UYYB01100316">
    <property type="protein sequence ID" value="VDM77848.1"/>
    <property type="molecule type" value="Genomic_DNA"/>
</dbReference>
<dbReference type="InterPro" id="IPR035940">
    <property type="entry name" value="CAP_sf"/>
</dbReference>
<dbReference type="Gene3D" id="3.40.33.10">
    <property type="entry name" value="CAP"/>
    <property type="match status" value="1"/>
</dbReference>
<organism evidence="1 2">
    <name type="scientific">Strongylus vulgaris</name>
    <name type="common">Blood worm</name>
    <dbReference type="NCBI Taxonomy" id="40348"/>
    <lineage>
        <taxon>Eukaryota</taxon>
        <taxon>Metazoa</taxon>
        <taxon>Ecdysozoa</taxon>
        <taxon>Nematoda</taxon>
        <taxon>Chromadorea</taxon>
        <taxon>Rhabditida</taxon>
        <taxon>Rhabditina</taxon>
        <taxon>Rhabditomorpha</taxon>
        <taxon>Strongyloidea</taxon>
        <taxon>Strongylidae</taxon>
        <taxon>Strongylus</taxon>
    </lineage>
</organism>
<evidence type="ECO:0000313" key="1">
    <source>
        <dbReference type="EMBL" id="VDM77848.1"/>
    </source>
</evidence>
<dbReference type="SUPFAM" id="SSF55797">
    <property type="entry name" value="PR-1-like"/>
    <property type="match status" value="1"/>
</dbReference>
<evidence type="ECO:0008006" key="3">
    <source>
        <dbReference type="Google" id="ProtNLM"/>
    </source>
</evidence>
<sequence length="213" mass="23470">MLREKVAKQELDKNVYGNLPGSKSLFKMRYDCNDEALAEAVIGPDCNHAPIDLKAVIGPDCNHAPIDLSLIGKSENYHLYHFTTQGSDAYTQIHIALNEWNSTVRRMNDDGIYNGGAIAPFANMIYYKSLTLGCAIKYCTSPDYNNWFAIACVYGATPKLGEPLYLADSTDKKGCIANDLCQKLVLKNSRCSTRTGLCETYGNKAALTVDCNC</sequence>
<evidence type="ECO:0000313" key="2">
    <source>
        <dbReference type="Proteomes" id="UP000270094"/>
    </source>
</evidence>
<proteinExistence type="predicted"/>
<dbReference type="Proteomes" id="UP000270094">
    <property type="component" value="Unassembled WGS sequence"/>
</dbReference>
<dbReference type="AlphaFoldDB" id="A0A3P7LF47"/>
<gene>
    <name evidence="1" type="ORF">SVUK_LOCUS12846</name>
</gene>
<keyword evidence="2" id="KW-1185">Reference proteome</keyword>
<protein>
    <recommendedName>
        <fullName evidence="3">SCP domain-containing protein</fullName>
    </recommendedName>
</protein>
<dbReference type="OrthoDB" id="5872317at2759"/>